<keyword evidence="1" id="KW-0560">Oxidoreductase</keyword>
<dbReference type="OrthoDB" id="9801699at2"/>
<dbReference type="PANTHER" id="PTHR42949">
    <property type="entry name" value="ANAEROBIC GLYCEROL-3-PHOSPHATE DEHYDROGENASE SUBUNIT B"/>
    <property type="match status" value="1"/>
</dbReference>
<proteinExistence type="predicted"/>
<feature type="domain" description="FAD/NAD(P)-binding" evidence="2">
    <location>
        <begin position="7"/>
        <end position="287"/>
    </location>
</feature>
<protein>
    <submittedName>
        <fullName evidence="3">FAD/NAD(P)-binding oxidoreductase</fullName>
    </submittedName>
</protein>
<dbReference type="InterPro" id="IPR017224">
    <property type="entry name" value="Opine_Oxase_asu/HCN_bsu"/>
</dbReference>
<dbReference type="Pfam" id="PF07992">
    <property type="entry name" value="Pyr_redox_2"/>
    <property type="match status" value="1"/>
</dbReference>
<evidence type="ECO:0000256" key="1">
    <source>
        <dbReference type="ARBA" id="ARBA00023002"/>
    </source>
</evidence>
<evidence type="ECO:0000259" key="2">
    <source>
        <dbReference type="Pfam" id="PF07992"/>
    </source>
</evidence>
<reference evidence="3 4" key="1">
    <citation type="submission" date="2016-01" db="EMBL/GenBank/DDBJ databases">
        <title>Annotation of Pseudomonas oryzihabitans USDA-ARS-USMARC-56511.</title>
        <authorList>
            <person name="Harhay G.P."/>
            <person name="Harhay D.M."/>
            <person name="Smith T.P.L."/>
            <person name="Bono J.L."/>
            <person name="Heaton M.P."/>
            <person name="Clawson M.L."/>
            <person name="Chitko-Mckown C.G."/>
            <person name="Capik S.F."/>
            <person name="DeDonder K.D."/>
            <person name="Apley M.D."/>
            <person name="Lubbers B.V."/>
            <person name="White B.J."/>
            <person name="Larson R.L."/>
        </authorList>
    </citation>
    <scope>NUCLEOTIDE SEQUENCE [LARGE SCALE GENOMIC DNA]</scope>
    <source>
        <strain evidence="3 4">USDA-ARS-USMARC-56511</strain>
    </source>
</reference>
<dbReference type="InterPro" id="IPR041854">
    <property type="entry name" value="BFD-like_2Fe2S-bd_dom_sf"/>
</dbReference>
<dbReference type="SUPFAM" id="SSF51905">
    <property type="entry name" value="FAD/NAD(P)-binding domain"/>
    <property type="match status" value="1"/>
</dbReference>
<dbReference type="KEGG" id="por:APT59_21755"/>
<dbReference type="EMBL" id="CP013987">
    <property type="protein sequence ID" value="ALZ86710.1"/>
    <property type="molecule type" value="Genomic_DNA"/>
</dbReference>
<dbReference type="InterPro" id="IPR036188">
    <property type="entry name" value="FAD/NAD-bd_sf"/>
</dbReference>
<evidence type="ECO:0000313" key="4">
    <source>
        <dbReference type="Proteomes" id="UP000064137"/>
    </source>
</evidence>
<dbReference type="Gene3D" id="3.50.50.60">
    <property type="entry name" value="FAD/NAD(P)-binding domain"/>
    <property type="match status" value="3"/>
</dbReference>
<dbReference type="PRINTS" id="PR00469">
    <property type="entry name" value="PNDRDTASEII"/>
</dbReference>
<dbReference type="RefSeq" id="WP_059316748.1">
    <property type="nucleotide sequence ID" value="NZ_CP013987.1"/>
</dbReference>
<accession>A0A0U4WA00</accession>
<dbReference type="PIRSF" id="PIRSF037495">
    <property type="entry name" value="Opine_OX_OoxA/HcnB"/>
    <property type="match status" value="1"/>
</dbReference>
<dbReference type="PANTHER" id="PTHR42949:SF3">
    <property type="entry name" value="ANAEROBIC GLYCEROL-3-PHOSPHATE DEHYDROGENASE SUBUNIT B"/>
    <property type="match status" value="1"/>
</dbReference>
<dbReference type="GO" id="GO:0016491">
    <property type="term" value="F:oxidoreductase activity"/>
    <property type="evidence" value="ECO:0007669"/>
    <property type="project" value="UniProtKB-KW"/>
</dbReference>
<sequence>MNSARCDLLVIGAGPAGLAAARAASGRGLNLVLLDDNPLPGGQIWRARVGQVAAEVGSLPADVTLLSGTRVAAVLGPRQLLLEDASGSRTLAFDTLILCTGARELLLPFPGWTLPGVTGAGGLQALIKGGVEVADERIVVAGTGPLLLASAATARQAGARIALVAEQAGRHAVMDFGLGLWRWPSKLRQALTLATPRYRPGTWVEAALGTDHLEAVRLRQGERCWEIACDRLACGYGLVPNVELAQSLGCATLDGAVAVDEHQRTSQPHILAAGECTGIGGNELAQVTGRIAGLVATSQLDAARAVQPEARPWRRFAAQLARTFALNPAIARLAQPDTLVCRCEDVALGALVGHGDWTQAKLRSRCGMGACQGRICGQATRVLLGWTPPAPRFPLQPTRIDSLLALTEDER</sequence>
<dbReference type="InterPro" id="IPR051691">
    <property type="entry name" value="Metab_Enz_Cyan_OpOx_G3PDH"/>
</dbReference>
<dbReference type="InterPro" id="IPR023753">
    <property type="entry name" value="FAD/NAD-binding_dom"/>
</dbReference>
<dbReference type="Gene3D" id="1.10.10.1100">
    <property type="entry name" value="BFD-like [2Fe-2S]-binding domain"/>
    <property type="match status" value="1"/>
</dbReference>
<dbReference type="PRINTS" id="PR00368">
    <property type="entry name" value="FADPNR"/>
</dbReference>
<name>A0A0U4WA00_9PSED</name>
<organism evidence="3 4">
    <name type="scientific">Pseudomonas oryzihabitans</name>
    <dbReference type="NCBI Taxonomy" id="47885"/>
    <lineage>
        <taxon>Bacteria</taxon>
        <taxon>Pseudomonadati</taxon>
        <taxon>Pseudomonadota</taxon>
        <taxon>Gammaproteobacteria</taxon>
        <taxon>Pseudomonadales</taxon>
        <taxon>Pseudomonadaceae</taxon>
        <taxon>Pseudomonas</taxon>
    </lineage>
</organism>
<evidence type="ECO:0000313" key="3">
    <source>
        <dbReference type="EMBL" id="ALZ86710.1"/>
    </source>
</evidence>
<dbReference type="Proteomes" id="UP000064137">
    <property type="component" value="Chromosome"/>
</dbReference>
<dbReference type="AlphaFoldDB" id="A0A0U4WA00"/>
<gene>
    <name evidence="3" type="ORF">APT59_21755</name>
</gene>